<dbReference type="Pfam" id="PF02782">
    <property type="entry name" value="FGGY_C"/>
    <property type="match status" value="1"/>
</dbReference>
<dbReference type="InterPro" id="IPR018484">
    <property type="entry name" value="FGGY_N"/>
</dbReference>
<dbReference type="GO" id="GO:0016773">
    <property type="term" value="F:phosphotransferase activity, alcohol group as acceptor"/>
    <property type="evidence" value="ECO:0007669"/>
    <property type="project" value="InterPro"/>
</dbReference>
<feature type="domain" description="Carbohydrate kinase FGGY C-terminal" evidence="4">
    <location>
        <begin position="135"/>
        <end position="261"/>
    </location>
</feature>
<feature type="domain" description="Carbohydrate kinase FGGY N-terminal" evidence="3">
    <location>
        <begin position="15"/>
        <end position="126"/>
    </location>
</feature>
<dbReference type="AlphaFoldDB" id="X0W6V5"/>
<dbReference type="PANTHER" id="PTHR43095:SF5">
    <property type="entry name" value="XYLULOSE KINASE"/>
    <property type="match status" value="1"/>
</dbReference>
<dbReference type="EMBL" id="BARS01030889">
    <property type="protein sequence ID" value="GAG26654.1"/>
    <property type="molecule type" value="Genomic_DNA"/>
</dbReference>
<organism evidence="5">
    <name type="scientific">marine sediment metagenome</name>
    <dbReference type="NCBI Taxonomy" id="412755"/>
    <lineage>
        <taxon>unclassified sequences</taxon>
        <taxon>metagenomes</taxon>
        <taxon>ecological metagenomes</taxon>
    </lineage>
</organism>
<accession>X0W6V5</accession>
<dbReference type="InterPro" id="IPR043129">
    <property type="entry name" value="ATPase_NBD"/>
</dbReference>
<protein>
    <recommendedName>
        <fullName evidence="6">Carbohydrate kinase FGGY N-terminal domain-containing protein</fullName>
    </recommendedName>
</protein>
<sequence length="262" mass="29013">AKDWVEQEGAFRRAMPKILWIKKNKPEIFEKTSTIAFVDTYILNKLCEIIVTDPTNGYWGILNLKTLKWDEDLAEAYEVPMNLWPDIKFPGEVIGELSSKAAKDLHLPNNIPVIMGSGDQQCSALGLGVIETGQAKITMGTGTFVDYVVDKPVSPAKGIPIFSIPTPIKGKWNIEATMPGTGTVMKWFKDNFSQLQIQESIEKQINVYDILTSEASMVPPGSEGLLVLPLYLFRKGAIHGLGWNHTRAHLIRAIMESAALSA</sequence>
<evidence type="ECO:0000313" key="5">
    <source>
        <dbReference type="EMBL" id="GAG26654.1"/>
    </source>
</evidence>
<evidence type="ECO:0000256" key="2">
    <source>
        <dbReference type="ARBA" id="ARBA00022777"/>
    </source>
</evidence>
<dbReference type="Gene3D" id="3.30.420.40">
    <property type="match status" value="2"/>
</dbReference>
<dbReference type="InterPro" id="IPR018485">
    <property type="entry name" value="FGGY_C"/>
</dbReference>
<dbReference type="SUPFAM" id="SSF53067">
    <property type="entry name" value="Actin-like ATPase domain"/>
    <property type="match status" value="2"/>
</dbReference>
<feature type="non-terminal residue" evidence="5">
    <location>
        <position position="262"/>
    </location>
</feature>
<dbReference type="InterPro" id="IPR050406">
    <property type="entry name" value="FGGY_Carb_Kinase"/>
</dbReference>
<dbReference type="PROSITE" id="PS00445">
    <property type="entry name" value="FGGY_KINASES_2"/>
    <property type="match status" value="1"/>
</dbReference>
<reference evidence="5" key="1">
    <citation type="journal article" date="2014" name="Front. Microbiol.">
        <title>High frequency of phylogenetically diverse reductive dehalogenase-homologous genes in deep subseafloor sedimentary metagenomes.</title>
        <authorList>
            <person name="Kawai M."/>
            <person name="Futagami T."/>
            <person name="Toyoda A."/>
            <person name="Takaki Y."/>
            <person name="Nishi S."/>
            <person name="Hori S."/>
            <person name="Arai W."/>
            <person name="Tsubouchi T."/>
            <person name="Morono Y."/>
            <person name="Uchiyama I."/>
            <person name="Ito T."/>
            <person name="Fujiyama A."/>
            <person name="Inagaki F."/>
            <person name="Takami H."/>
        </authorList>
    </citation>
    <scope>NUCLEOTIDE SEQUENCE</scope>
    <source>
        <strain evidence="5">Expedition CK06-06</strain>
    </source>
</reference>
<dbReference type="Pfam" id="PF00370">
    <property type="entry name" value="FGGY_N"/>
    <property type="match status" value="1"/>
</dbReference>
<evidence type="ECO:0000256" key="1">
    <source>
        <dbReference type="ARBA" id="ARBA00022679"/>
    </source>
</evidence>
<dbReference type="InterPro" id="IPR018483">
    <property type="entry name" value="Carb_kinase_FGGY_CS"/>
</dbReference>
<keyword evidence="1" id="KW-0808">Transferase</keyword>
<gene>
    <name evidence="5" type="ORF">S01H1_48117</name>
</gene>
<evidence type="ECO:0008006" key="6">
    <source>
        <dbReference type="Google" id="ProtNLM"/>
    </source>
</evidence>
<comment type="caution">
    <text evidence="5">The sequence shown here is derived from an EMBL/GenBank/DDBJ whole genome shotgun (WGS) entry which is preliminary data.</text>
</comment>
<dbReference type="GO" id="GO:0005975">
    <property type="term" value="P:carbohydrate metabolic process"/>
    <property type="evidence" value="ECO:0007669"/>
    <property type="project" value="InterPro"/>
</dbReference>
<name>X0W6V5_9ZZZZ</name>
<proteinExistence type="predicted"/>
<feature type="non-terminal residue" evidence="5">
    <location>
        <position position="1"/>
    </location>
</feature>
<dbReference type="PANTHER" id="PTHR43095">
    <property type="entry name" value="SUGAR KINASE"/>
    <property type="match status" value="1"/>
</dbReference>
<evidence type="ECO:0000259" key="3">
    <source>
        <dbReference type="Pfam" id="PF00370"/>
    </source>
</evidence>
<dbReference type="GO" id="GO:0016301">
    <property type="term" value="F:kinase activity"/>
    <property type="evidence" value="ECO:0007669"/>
    <property type="project" value="UniProtKB-KW"/>
</dbReference>
<keyword evidence="2" id="KW-0418">Kinase</keyword>
<evidence type="ECO:0000259" key="4">
    <source>
        <dbReference type="Pfam" id="PF02782"/>
    </source>
</evidence>